<comment type="caution">
    <text evidence="12">The sequence shown here is derived from an EMBL/GenBank/DDBJ whole genome shotgun (WGS) entry which is preliminary data.</text>
</comment>
<evidence type="ECO:0000256" key="7">
    <source>
        <dbReference type="ARBA" id="ARBA00023125"/>
    </source>
</evidence>
<dbReference type="InterPro" id="IPR007693">
    <property type="entry name" value="DNA_helicase_DnaB-like_N"/>
</dbReference>
<evidence type="ECO:0000256" key="5">
    <source>
        <dbReference type="ARBA" id="ARBA00022806"/>
    </source>
</evidence>
<comment type="catalytic activity">
    <reaction evidence="10">
        <text>ATP + H2O = ADP + phosphate + H(+)</text>
        <dbReference type="Rhea" id="RHEA:13065"/>
        <dbReference type="ChEBI" id="CHEBI:15377"/>
        <dbReference type="ChEBI" id="CHEBI:15378"/>
        <dbReference type="ChEBI" id="CHEBI:30616"/>
        <dbReference type="ChEBI" id="CHEBI:43474"/>
        <dbReference type="ChEBI" id="CHEBI:456216"/>
        <dbReference type="EC" id="5.6.2.3"/>
    </reaction>
</comment>
<dbReference type="PANTHER" id="PTHR30153">
    <property type="entry name" value="REPLICATIVE DNA HELICASE DNAB"/>
    <property type="match status" value="1"/>
</dbReference>
<dbReference type="InterPro" id="IPR036185">
    <property type="entry name" value="DNA_heli_DnaB-like_N_sf"/>
</dbReference>
<evidence type="ECO:0000256" key="2">
    <source>
        <dbReference type="ARBA" id="ARBA00022705"/>
    </source>
</evidence>
<dbReference type="PANTHER" id="PTHR30153:SF2">
    <property type="entry name" value="REPLICATIVE DNA HELICASE"/>
    <property type="match status" value="1"/>
</dbReference>
<keyword evidence="7" id="KW-0238">DNA-binding</keyword>
<dbReference type="SUPFAM" id="SSF52540">
    <property type="entry name" value="P-loop containing nucleoside triphosphate hydrolases"/>
    <property type="match status" value="1"/>
</dbReference>
<dbReference type="Pfam" id="PF03796">
    <property type="entry name" value="DnaB_C"/>
    <property type="match status" value="1"/>
</dbReference>
<evidence type="ECO:0000256" key="10">
    <source>
        <dbReference type="ARBA" id="ARBA00048954"/>
    </source>
</evidence>
<dbReference type="InterPro" id="IPR027417">
    <property type="entry name" value="P-loop_NTPase"/>
</dbReference>
<dbReference type="Gene3D" id="3.40.50.300">
    <property type="entry name" value="P-loop containing nucleotide triphosphate hydrolases"/>
    <property type="match status" value="1"/>
</dbReference>
<keyword evidence="3" id="KW-0547">Nucleotide-binding</keyword>
<dbReference type="Proteomes" id="UP000075025">
    <property type="component" value="Unassembled WGS sequence"/>
</dbReference>
<evidence type="ECO:0000313" key="12">
    <source>
        <dbReference type="EMBL" id="KTR95369.1"/>
    </source>
</evidence>
<dbReference type="EMBL" id="LDRT01000033">
    <property type="protein sequence ID" value="KTR95369.1"/>
    <property type="molecule type" value="Genomic_DNA"/>
</dbReference>
<evidence type="ECO:0000313" key="13">
    <source>
        <dbReference type="Proteomes" id="UP000075025"/>
    </source>
</evidence>
<keyword evidence="8" id="KW-0413">Isomerase</keyword>
<evidence type="ECO:0000256" key="6">
    <source>
        <dbReference type="ARBA" id="ARBA00022840"/>
    </source>
</evidence>
<feature type="domain" description="SF4 helicase" evidence="11">
    <location>
        <begin position="164"/>
        <end position="427"/>
    </location>
</feature>
<dbReference type="GO" id="GO:0016787">
    <property type="term" value="F:hydrolase activity"/>
    <property type="evidence" value="ECO:0007669"/>
    <property type="project" value="UniProtKB-KW"/>
</dbReference>
<organism evidence="12 13">
    <name type="scientific">Microbacterium testaceum</name>
    <name type="common">Aureobacterium testaceum</name>
    <name type="synonym">Brevibacterium testaceum</name>
    <dbReference type="NCBI Taxonomy" id="2033"/>
    <lineage>
        <taxon>Bacteria</taxon>
        <taxon>Bacillati</taxon>
        <taxon>Actinomycetota</taxon>
        <taxon>Actinomycetes</taxon>
        <taxon>Micrococcales</taxon>
        <taxon>Microbacteriaceae</taxon>
        <taxon>Microbacterium</taxon>
    </lineage>
</organism>
<name>A0A147EYP6_MICTE</name>
<dbReference type="Pfam" id="PF00772">
    <property type="entry name" value="DnaB"/>
    <property type="match status" value="1"/>
</dbReference>
<proteinExistence type="inferred from homology"/>
<evidence type="ECO:0000256" key="1">
    <source>
        <dbReference type="ARBA" id="ARBA00008428"/>
    </source>
</evidence>
<dbReference type="GO" id="GO:0003677">
    <property type="term" value="F:DNA binding"/>
    <property type="evidence" value="ECO:0007669"/>
    <property type="project" value="UniProtKB-KW"/>
</dbReference>
<protein>
    <recommendedName>
        <fullName evidence="9">DNA 5'-3' helicase</fullName>
        <ecNumber evidence="9">5.6.2.3</ecNumber>
    </recommendedName>
</protein>
<sequence>MVPYDVAAERAVLGSAMLSTAVLDDVLSVVEPGDMYDPKHETVFASIRRLHEVGAPTDVVAVVDDLLRSEEVRGTLDVGYVHELTSAVATPASGAYYGDIVHQHAIRRRLLEVGMNIAQLASNTGISALEAVEMSREKVDGIGANASVDVRQFGEYLSSYVDGLEEKPKYVPTPWWEINNHLGGLRAGGLYVVGARPGQGKSILGLQMALRLAKEGPVAFCSLEMSRDDIMSRWVSQLAQVSLHSLVNHEVSKASWQNLAMVRSQIAETPLFVSTSDEVATITQVRAFARSVARRAPKGQRLAGVVVDYLQLLTSGERVESRQIEVAGFSRSLKLLAQLLGVPVIALSQLNRGSTTRKSNRPTLADLRESGAIEQDADAVILLHRDEENAPSRLDVDIAKNRQGQNGRVSLTWEGTFSRVVSRQWSPSTLVDDNGGNSTWQ</sequence>
<keyword evidence="5" id="KW-0347">Helicase</keyword>
<evidence type="ECO:0000256" key="4">
    <source>
        <dbReference type="ARBA" id="ARBA00022801"/>
    </source>
</evidence>
<keyword evidence="4" id="KW-0378">Hydrolase</keyword>
<dbReference type="GO" id="GO:0005524">
    <property type="term" value="F:ATP binding"/>
    <property type="evidence" value="ECO:0007669"/>
    <property type="project" value="UniProtKB-KW"/>
</dbReference>
<dbReference type="SUPFAM" id="SSF48024">
    <property type="entry name" value="N-terminal domain of DnaB helicase"/>
    <property type="match status" value="1"/>
</dbReference>
<dbReference type="PATRIC" id="fig|2033.6.peg.2191"/>
<dbReference type="GO" id="GO:0006260">
    <property type="term" value="P:DNA replication"/>
    <property type="evidence" value="ECO:0007669"/>
    <property type="project" value="UniProtKB-KW"/>
</dbReference>
<dbReference type="PROSITE" id="PS51199">
    <property type="entry name" value="SF4_HELICASE"/>
    <property type="match status" value="1"/>
</dbReference>
<gene>
    <name evidence="12" type="ORF">NS220_06085</name>
</gene>
<dbReference type="EC" id="5.6.2.3" evidence="9"/>
<comment type="similarity">
    <text evidence="1">Belongs to the helicase family. DnaB subfamily.</text>
</comment>
<dbReference type="InterPro" id="IPR016136">
    <property type="entry name" value="DNA_helicase_N/primase_C"/>
</dbReference>
<evidence type="ECO:0000256" key="9">
    <source>
        <dbReference type="ARBA" id="ARBA00044969"/>
    </source>
</evidence>
<accession>A0A147EYP6</accession>
<evidence type="ECO:0000259" key="11">
    <source>
        <dbReference type="PROSITE" id="PS51199"/>
    </source>
</evidence>
<evidence type="ECO:0000256" key="3">
    <source>
        <dbReference type="ARBA" id="ARBA00022741"/>
    </source>
</evidence>
<dbReference type="GO" id="GO:0043139">
    <property type="term" value="F:5'-3' DNA helicase activity"/>
    <property type="evidence" value="ECO:0007669"/>
    <property type="project" value="UniProtKB-EC"/>
</dbReference>
<keyword evidence="6" id="KW-0067">ATP-binding</keyword>
<dbReference type="InterPro" id="IPR007694">
    <property type="entry name" value="DNA_helicase_DnaB-like_C"/>
</dbReference>
<dbReference type="GO" id="GO:0005829">
    <property type="term" value="C:cytosol"/>
    <property type="evidence" value="ECO:0007669"/>
    <property type="project" value="TreeGrafter"/>
</dbReference>
<dbReference type="AlphaFoldDB" id="A0A147EYP6"/>
<evidence type="ECO:0000256" key="8">
    <source>
        <dbReference type="ARBA" id="ARBA00023235"/>
    </source>
</evidence>
<keyword evidence="2" id="KW-0235">DNA replication</keyword>
<dbReference type="Gene3D" id="1.10.860.10">
    <property type="entry name" value="DNAb Helicase, Chain A"/>
    <property type="match status" value="1"/>
</dbReference>
<reference evidence="12 13" key="1">
    <citation type="journal article" date="2016" name="Front. Microbiol.">
        <title>Genomic Resource of Rice Seed Associated Bacteria.</title>
        <authorList>
            <person name="Midha S."/>
            <person name="Bansal K."/>
            <person name="Sharma S."/>
            <person name="Kumar N."/>
            <person name="Patil P.P."/>
            <person name="Chaudhry V."/>
            <person name="Patil P.B."/>
        </authorList>
    </citation>
    <scope>NUCLEOTIDE SEQUENCE [LARGE SCALE GENOMIC DNA]</scope>
    <source>
        <strain evidence="12 13">NS220</strain>
    </source>
</reference>